<dbReference type="GO" id="GO:0004674">
    <property type="term" value="F:protein serine/threonine kinase activity"/>
    <property type="evidence" value="ECO:0007669"/>
    <property type="project" value="TreeGrafter"/>
</dbReference>
<dbReference type="Gene3D" id="1.10.510.10">
    <property type="entry name" value="Transferase(Phosphotransferase) domain 1"/>
    <property type="match status" value="1"/>
</dbReference>
<dbReference type="PANTHER" id="PTHR44329">
    <property type="entry name" value="SERINE/THREONINE-PROTEIN KINASE TNNI3K-RELATED"/>
    <property type="match status" value="1"/>
</dbReference>
<dbReference type="Proteomes" id="UP000053558">
    <property type="component" value="Unassembled WGS sequence"/>
</dbReference>
<comment type="caution">
    <text evidence="5">The sequence shown here is derived from an EMBL/GenBank/DDBJ whole genome shotgun (WGS) entry which is preliminary data.</text>
</comment>
<keyword evidence="5" id="KW-0808">Transferase</keyword>
<feature type="region of interest" description="Disordered" evidence="3">
    <location>
        <begin position="39"/>
        <end position="58"/>
    </location>
</feature>
<feature type="domain" description="Protein kinase" evidence="4">
    <location>
        <begin position="57"/>
        <end position="347"/>
    </location>
</feature>
<evidence type="ECO:0000259" key="4">
    <source>
        <dbReference type="PROSITE" id="PS50011"/>
    </source>
</evidence>
<evidence type="ECO:0000256" key="1">
    <source>
        <dbReference type="ARBA" id="ARBA00022741"/>
    </source>
</evidence>
<dbReference type="InterPro" id="IPR001245">
    <property type="entry name" value="Ser-Thr/Tyr_kinase_cat_dom"/>
</dbReference>
<dbReference type="Pfam" id="PF07714">
    <property type="entry name" value="PK_Tyr_Ser-Thr"/>
    <property type="match status" value="1"/>
</dbReference>
<accession>A0A5M3MD83</accession>
<feature type="region of interest" description="Disordered" evidence="3">
    <location>
        <begin position="481"/>
        <end position="501"/>
    </location>
</feature>
<feature type="compositionally biased region" description="Polar residues" evidence="3">
    <location>
        <begin position="39"/>
        <end position="53"/>
    </location>
</feature>
<keyword evidence="5" id="KW-0418">Kinase</keyword>
<gene>
    <name evidence="5" type="ORF">CONPUDRAFT_75996</name>
</gene>
<dbReference type="GO" id="GO:0005524">
    <property type="term" value="F:ATP binding"/>
    <property type="evidence" value="ECO:0007669"/>
    <property type="project" value="UniProtKB-KW"/>
</dbReference>
<proteinExistence type="predicted"/>
<name>A0A5M3MD83_CONPW</name>
<dbReference type="EMBL" id="JH711584">
    <property type="protein sequence ID" value="EIW77212.1"/>
    <property type="molecule type" value="Genomic_DNA"/>
</dbReference>
<dbReference type="SUPFAM" id="SSF56112">
    <property type="entry name" value="Protein kinase-like (PK-like)"/>
    <property type="match status" value="1"/>
</dbReference>
<dbReference type="InterPro" id="IPR051681">
    <property type="entry name" value="Ser/Thr_Kinases-Pseudokinases"/>
</dbReference>
<sequence length="521" mass="58451">MNARHLGPYPRANANELLQVVFYAILPLKELPDWTTAIKNGNESQSDPPNLTGNVKDLGRHPVAHGGYGDIYEANLQIAAGKPMITLKVAVKALRRPPLNDVEMRKGRKRIGRELRVWKQLDHENIIPLCGLIYDEAKFGPFPAMICPWAERGSLHSYISSSDGTRLSSLERFCILRDVAAGLQYRKNMSNVSIQRITGDNYSPLSGHSTWRSHKCRACLADFGLSTIIAEFGNTYFSSVRQGALRWAAPEALIIPQEGKVVLPTARGDVYSFGSIILQACKVPYHYIKNDNALVGEVYLRKKPRRLSRPVIADTHWSFMEECWLSEKDGAYRPSVKEICKFVDSQVDLHIKRTVIVIPVSIPIASHISDANSLKRYNNYDDGPAFARGLSSRYAQAKVAYHQVAEDLILTGEAFKILKQIYKSPPCRLAILAEELHDILEMVLQGQDVSNTPEKIFTALQKLLRSVVEVLDAEFHASHAPDRLGNRGQKEGSDTSISEERERLHNASHILGALHEYWPIK</sequence>
<dbReference type="KEGG" id="cput:CONPUDRAFT_75996"/>
<keyword evidence="6" id="KW-1185">Reference proteome</keyword>
<dbReference type="PANTHER" id="PTHR44329:SF298">
    <property type="entry name" value="MIXED LINEAGE KINASE DOMAIN-LIKE PROTEIN"/>
    <property type="match status" value="1"/>
</dbReference>
<dbReference type="OrthoDB" id="346907at2759"/>
<evidence type="ECO:0000256" key="2">
    <source>
        <dbReference type="ARBA" id="ARBA00022840"/>
    </source>
</evidence>
<keyword evidence="2" id="KW-0067">ATP-binding</keyword>
<dbReference type="InterPro" id="IPR011009">
    <property type="entry name" value="Kinase-like_dom_sf"/>
</dbReference>
<evidence type="ECO:0000313" key="6">
    <source>
        <dbReference type="Proteomes" id="UP000053558"/>
    </source>
</evidence>
<dbReference type="PROSITE" id="PS50011">
    <property type="entry name" value="PROTEIN_KINASE_DOM"/>
    <property type="match status" value="1"/>
</dbReference>
<reference evidence="6" key="1">
    <citation type="journal article" date="2012" name="Science">
        <title>The Paleozoic origin of enzymatic lignin decomposition reconstructed from 31 fungal genomes.</title>
        <authorList>
            <person name="Floudas D."/>
            <person name="Binder M."/>
            <person name="Riley R."/>
            <person name="Barry K."/>
            <person name="Blanchette R.A."/>
            <person name="Henrissat B."/>
            <person name="Martinez A.T."/>
            <person name="Otillar R."/>
            <person name="Spatafora J.W."/>
            <person name="Yadav J.S."/>
            <person name="Aerts A."/>
            <person name="Benoit I."/>
            <person name="Boyd A."/>
            <person name="Carlson A."/>
            <person name="Copeland A."/>
            <person name="Coutinho P.M."/>
            <person name="de Vries R.P."/>
            <person name="Ferreira P."/>
            <person name="Findley K."/>
            <person name="Foster B."/>
            <person name="Gaskell J."/>
            <person name="Glotzer D."/>
            <person name="Gorecki P."/>
            <person name="Heitman J."/>
            <person name="Hesse C."/>
            <person name="Hori C."/>
            <person name="Igarashi K."/>
            <person name="Jurgens J.A."/>
            <person name="Kallen N."/>
            <person name="Kersten P."/>
            <person name="Kohler A."/>
            <person name="Kuees U."/>
            <person name="Kumar T.K.A."/>
            <person name="Kuo A."/>
            <person name="LaButti K."/>
            <person name="Larrondo L.F."/>
            <person name="Lindquist E."/>
            <person name="Ling A."/>
            <person name="Lombard V."/>
            <person name="Lucas S."/>
            <person name="Lundell T."/>
            <person name="Martin R."/>
            <person name="McLaughlin D.J."/>
            <person name="Morgenstern I."/>
            <person name="Morin E."/>
            <person name="Murat C."/>
            <person name="Nagy L.G."/>
            <person name="Nolan M."/>
            <person name="Ohm R.A."/>
            <person name="Patyshakuliyeva A."/>
            <person name="Rokas A."/>
            <person name="Ruiz-Duenas F.J."/>
            <person name="Sabat G."/>
            <person name="Salamov A."/>
            <person name="Samejima M."/>
            <person name="Schmutz J."/>
            <person name="Slot J.C."/>
            <person name="St John F."/>
            <person name="Stenlid J."/>
            <person name="Sun H."/>
            <person name="Sun S."/>
            <person name="Syed K."/>
            <person name="Tsang A."/>
            <person name="Wiebenga A."/>
            <person name="Young D."/>
            <person name="Pisabarro A."/>
            <person name="Eastwood D.C."/>
            <person name="Martin F."/>
            <person name="Cullen D."/>
            <person name="Grigoriev I.V."/>
            <person name="Hibbett D.S."/>
        </authorList>
    </citation>
    <scope>NUCLEOTIDE SEQUENCE [LARGE SCALE GENOMIC DNA]</scope>
    <source>
        <strain evidence="6">RWD-64-598 SS2</strain>
    </source>
</reference>
<keyword evidence="1" id="KW-0547">Nucleotide-binding</keyword>
<dbReference type="GeneID" id="19209451"/>
<dbReference type="InterPro" id="IPR000719">
    <property type="entry name" value="Prot_kinase_dom"/>
</dbReference>
<evidence type="ECO:0000256" key="3">
    <source>
        <dbReference type="SAM" id="MobiDB-lite"/>
    </source>
</evidence>
<dbReference type="RefSeq" id="XP_007772435.1">
    <property type="nucleotide sequence ID" value="XM_007774245.1"/>
</dbReference>
<protein>
    <submittedName>
        <fullName evidence="5">Kinase-like protein</fullName>
    </submittedName>
</protein>
<organism evidence="5 6">
    <name type="scientific">Coniophora puteana (strain RWD-64-598)</name>
    <name type="common">Brown rot fungus</name>
    <dbReference type="NCBI Taxonomy" id="741705"/>
    <lineage>
        <taxon>Eukaryota</taxon>
        <taxon>Fungi</taxon>
        <taxon>Dikarya</taxon>
        <taxon>Basidiomycota</taxon>
        <taxon>Agaricomycotina</taxon>
        <taxon>Agaricomycetes</taxon>
        <taxon>Agaricomycetidae</taxon>
        <taxon>Boletales</taxon>
        <taxon>Coniophorineae</taxon>
        <taxon>Coniophoraceae</taxon>
        <taxon>Coniophora</taxon>
    </lineage>
</organism>
<evidence type="ECO:0000313" key="5">
    <source>
        <dbReference type="EMBL" id="EIW77212.1"/>
    </source>
</evidence>
<dbReference type="AlphaFoldDB" id="A0A5M3MD83"/>